<dbReference type="EMBL" id="JAPWDV010000004">
    <property type="protein sequence ID" value="KAJ6215403.1"/>
    <property type="molecule type" value="Genomic_DNA"/>
</dbReference>
<feature type="transmembrane region" description="Helical" evidence="1">
    <location>
        <begin position="20"/>
        <end position="40"/>
    </location>
</feature>
<accession>A0A9Q0LVT2</accession>
<dbReference type="Proteomes" id="UP001142055">
    <property type="component" value="Chromosome 4"/>
</dbReference>
<name>A0A9Q0LVT2_BLOTA</name>
<sequence length="195" mass="22666">MACTTLTSSEHEFVRQYTRSMVTMSTIATAILATILLSAYTGQFDRILSFNNNNNESMIHLETSFKRMEYTMKHITIQLLWIILSMYWVIGHRLGTPALDPSNQREDLVWMPKNILTNTIEHGLVFIISQLIMVIDLDSVQCCRMIPTLNYIYLIGRIAYLIGYPSKRSFGFTICNFTIILTVMFNMYQLIILYY</sequence>
<keyword evidence="1" id="KW-0472">Membrane</keyword>
<dbReference type="AlphaFoldDB" id="A0A9Q0LVT2"/>
<keyword evidence="1" id="KW-0812">Transmembrane</keyword>
<evidence type="ECO:0000313" key="3">
    <source>
        <dbReference type="Proteomes" id="UP001142055"/>
    </source>
</evidence>
<dbReference type="SUPFAM" id="SSF161084">
    <property type="entry name" value="MAPEG domain-like"/>
    <property type="match status" value="1"/>
</dbReference>
<evidence type="ECO:0000313" key="2">
    <source>
        <dbReference type="EMBL" id="KAJ6215403.1"/>
    </source>
</evidence>
<proteinExistence type="predicted"/>
<keyword evidence="3" id="KW-1185">Reference proteome</keyword>
<feature type="transmembrane region" description="Helical" evidence="1">
    <location>
        <begin position="170"/>
        <end position="194"/>
    </location>
</feature>
<dbReference type="OMA" id="IGRITFY"/>
<protein>
    <submittedName>
        <fullName evidence="2">Uncharacterized protein</fullName>
    </submittedName>
</protein>
<gene>
    <name evidence="2" type="ORF">RDWZM_009903</name>
</gene>
<evidence type="ECO:0000256" key="1">
    <source>
        <dbReference type="SAM" id="Phobius"/>
    </source>
</evidence>
<feature type="transmembrane region" description="Helical" evidence="1">
    <location>
        <begin position="75"/>
        <end position="95"/>
    </location>
</feature>
<keyword evidence="1" id="KW-1133">Transmembrane helix</keyword>
<comment type="caution">
    <text evidence="2">The sequence shown here is derived from an EMBL/GenBank/DDBJ whole genome shotgun (WGS) entry which is preliminary data.</text>
</comment>
<organism evidence="2 3">
    <name type="scientific">Blomia tropicalis</name>
    <name type="common">Mite</name>
    <dbReference type="NCBI Taxonomy" id="40697"/>
    <lineage>
        <taxon>Eukaryota</taxon>
        <taxon>Metazoa</taxon>
        <taxon>Ecdysozoa</taxon>
        <taxon>Arthropoda</taxon>
        <taxon>Chelicerata</taxon>
        <taxon>Arachnida</taxon>
        <taxon>Acari</taxon>
        <taxon>Acariformes</taxon>
        <taxon>Sarcoptiformes</taxon>
        <taxon>Astigmata</taxon>
        <taxon>Glycyphagoidea</taxon>
        <taxon>Echimyopodidae</taxon>
        <taxon>Blomia</taxon>
    </lineage>
</organism>
<reference evidence="2" key="1">
    <citation type="submission" date="2022-12" db="EMBL/GenBank/DDBJ databases">
        <title>Genome assemblies of Blomia tropicalis.</title>
        <authorList>
            <person name="Cui Y."/>
        </authorList>
    </citation>
    <scope>NUCLEOTIDE SEQUENCE</scope>
    <source>
        <tissue evidence="2">Adult mites</tissue>
    </source>
</reference>
<dbReference type="InterPro" id="IPR023352">
    <property type="entry name" value="MAPEG-like_dom_sf"/>
</dbReference>